<protein>
    <submittedName>
        <fullName evidence="1">Uncharacterized protein</fullName>
    </submittedName>
</protein>
<reference evidence="2" key="1">
    <citation type="journal article" date="2019" name="Int. J. Syst. Evol. Microbiol.">
        <title>The Global Catalogue of Microorganisms (GCM) 10K type strain sequencing project: providing services to taxonomists for standard genome sequencing and annotation.</title>
        <authorList>
            <consortium name="The Broad Institute Genomics Platform"/>
            <consortium name="The Broad Institute Genome Sequencing Center for Infectious Disease"/>
            <person name="Wu L."/>
            <person name="Ma J."/>
        </authorList>
    </citation>
    <scope>NUCLEOTIDE SEQUENCE [LARGE SCALE GENOMIC DNA]</scope>
    <source>
        <strain evidence="2">CCUG 58760</strain>
    </source>
</reference>
<name>A0ABW0FYX4_9PROT</name>
<organism evidence="1 2">
    <name type="scientific">Azospirillum himalayense</name>
    <dbReference type="NCBI Taxonomy" id="654847"/>
    <lineage>
        <taxon>Bacteria</taxon>
        <taxon>Pseudomonadati</taxon>
        <taxon>Pseudomonadota</taxon>
        <taxon>Alphaproteobacteria</taxon>
        <taxon>Rhodospirillales</taxon>
        <taxon>Azospirillaceae</taxon>
        <taxon>Azospirillum</taxon>
    </lineage>
</organism>
<accession>A0ABW0FYX4</accession>
<dbReference type="Proteomes" id="UP001596166">
    <property type="component" value="Unassembled WGS sequence"/>
</dbReference>
<keyword evidence="2" id="KW-1185">Reference proteome</keyword>
<evidence type="ECO:0000313" key="1">
    <source>
        <dbReference type="EMBL" id="MFC5353511.1"/>
    </source>
</evidence>
<dbReference type="RefSeq" id="WP_376993338.1">
    <property type="nucleotide sequence ID" value="NZ_JBHSLC010000002.1"/>
</dbReference>
<dbReference type="EMBL" id="JBHSLC010000002">
    <property type="protein sequence ID" value="MFC5353511.1"/>
    <property type="molecule type" value="Genomic_DNA"/>
</dbReference>
<evidence type="ECO:0000313" key="2">
    <source>
        <dbReference type="Proteomes" id="UP001596166"/>
    </source>
</evidence>
<gene>
    <name evidence="1" type="ORF">ACFPMG_00700</name>
</gene>
<comment type="caution">
    <text evidence="1">The sequence shown here is derived from an EMBL/GenBank/DDBJ whole genome shotgun (WGS) entry which is preliminary data.</text>
</comment>
<sequence>MLARGGADCAKRLAAALRRYFQEKHGYEKVREKVAADYGVSDRQAGTWLRSGPPMPRFAQMIAREGMEFVSRVIHPIATVKDIHGRRLDTRQNALEAQLAAERADLEADVASGGAISRGRRDRAVSVIGALKARLRREVA</sequence>
<proteinExistence type="predicted"/>